<feature type="domain" description="Lipoprotein LpqB N-terminal" evidence="5">
    <location>
        <begin position="57"/>
        <end position="183"/>
    </location>
</feature>
<dbReference type="InterPro" id="IPR059026">
    <property type="entry name" value="LpqB_N"/>
</dbReference>
<evidence type="ECO:0000259" key="5">
    <source>
        <dbReference type="Pfam" id="PF25976"/>
    </source>
</evidence>
<dbReference type="AlphaFoldDB" id="A0A943T8U7"/>
<comment type="caution">
    <text evidence="6">The sequence shown here is derived from an EMBL/GenBank/DDBJ whole genome shotgun (WGS) entry which is preliminary data.</text>
</comment>
<reference evidence="6" key="1">
    <citation type="submission" date="2021-02" db="EMBL/GenBank/DDBJ databases">
        <title>Infant gut strain persistence is associated with maternal origin, phylogeny, and functional potential including surface adhesion and iron acquisition.</title>
        <authorList>
            <person name="Lou Y.C."/>
        </authorList>
    </citation>
    <scope>NUCLEOTIDE SEQUENCE</scope>
    <source>
        <strain evidence="6">L1_008_092G1_dasL1_008_092G1_concoct_16</strain>
    </source>
</reference>
<dbReference type="Pfam" id="PF10646">
    <property type="entry name" value="Germane"/>
    <property type="match status" value="1"/>
</dbReference>
<feature type="signal peptide" evidence="2">
    <location>
        <begin position="1"/>
        <end position="28"/>
    </location>
</feature>
<proteinExistence type="predicted"/>
<evidence type="ECO:0000259" key="4">
    <source>
        <dbReference type="Pfam" id="PF10647"/>
    </source>
</evidence>
<dbReference type="Pfam" id="PF10647">
    <property type="entry name" value="Gmad1"/>
    <property type="match status" value="1"/>
</dbReference>
<evidence type="ECO:0000313" key="7">
    <source>
        <dbReference type="Proteomes" id="UP000739069"/>
    </source>
</evidence>
<organism evidence="6 7">
    <name type="scientific">Rothia mucilaginosa</name>
    <dbReference type="NCBI Taxonomy" id="43675"/>
    <lineage>
        <taxon>Bacteria</taxon>
        <taxon>Bacillati</taxon>
        <taxon>Actinomycetota</taxon>
        <taxon>Actinomycetes</taxon>
        <taxon>Micrococcales</taxon>
        <taxon>Micrococcaceae</taxon>
        <taxon>Rothia</taxon>
    </lineage>
</organism>
<dbReference type="EMBL" id="JAGZXI010000003">
    <property type="protein sequence ID" value="MBS6634591.1"/>
    <property type="molecule type" value="Genomic_DNA"/>
</dbReference>
<gene>
    <name evidence="6" type="ORF">KH265_02835</name>
</gene>
<sequence length="572" mass="62430">MPQGAVFSRRIALSAGVASLAALFSSCAGLPSNDRVTQHSSTLGAKDSKTSPARASGPLTGATPEAIIEGFIRAGVDSIENYAVARQYLSTSYSQRWNPIGTTRVYRNTVQARVDEGGSSSEPSESTYHVRFQQTATVNSQGLTSTFPEAQTETQDFKLVKEDGQWRISSCPDGLWLDGSEFERVFSPYRLYFYDRSFRYAVPDIRWFPHIENYFDLLVRTLMSGPASYLKGVAFSALTDSMTLDEARLVNNQDATVRLTGERLDDSRLARIREQIVHGLSNFSGLEKTEVYYNGALIPEQAPNGYTPVSLTLSVPDRTVAITANGQMVARDNYMSSSGEQMLLRGVSQLSAPAMSYSGDMFACLANDAGSLYTVYQGTARRVWQGSNLTAPTFDAYGWVWVADAEGTVRAFKPNSEDAQERERGVDIGMSWPRNLSFTSINVSHDSARIAVVASTEGASAVIISGVVRDDAGKPLNLTEMVRLSSSVVPRNARWAGDQSVVVVNVKNGESEVISLSGEETKLDRLDGVMSVSTADNTSNIIAHRSDGSCYVLEERGWTRLDTLLHEISYAG</sequence>
<feature type="chain" id="PRO_5039219700" evidence="2">
    <location>
        <begin position="29"/>
        <end position="572"/>
    </location>
</feature>
<evidence type="ECO:0000313" key="6">
    <source>
        <dbReference type="EMBL" id="MBS6634591.1"/>
    </source>
</evidence>
<evidence type="ECO:0000256" key="1">
    <source>
        <dbReference type="SAM" id="MobiDB-lite"/>
    </source>
</evidence>
<dbReference type="RefSeq" id="WP_303952196.1">
    <property type="nucleotide sequence ID" value="NZ_JAGZXI010000003.1"/>
</dbReference>
<accession>A0A943T8U7</accession>
<evidence type="ECO:0000259" key="3">
    <source>
        <dbReference type="Pfam" id="PF10646"/>
    </source>
</evidence>
<dbReference type="Proteomes" id="UP000739069">
    <property type="component" value="Unassembled WGS sequence"/>
</dbReference>
<dbReference type="Pfam" id="PF25976">
    <property type="entry name" value="LpqB_N"/>
    <property type="match status" value="1"/>
</dbReference>
<dbReference type="SUPFAM" id="SSF69322">
    <property type="entry name" value="Tricorn protease domain 2"/>
    <property type="match status" value="1"/>
</dbReference>
<feature type="region of interest" description="Disordered" evidence="1">
    <location>
        <begin position="35"/>
        <end position="61"/>
    </location>
</feature>
<evidence type="ECO:0000256" key="2">
    <source>
        <dbReference type="SAM" id="SignalP"/>
    </source>
</evidence>
<feature type="domain" description="GerMN" evidence="3">
    <location>
        <begin position="191"/>
        <end position="296"/>
    </location>
</feature>
<name>A0A943T8U7_9MICC</name>
<feature type="domain" description="Lipoprotein LpqB C-terminal" evidence="4">
    <location>
        <begin position="343"/>
        <end position="564"/>
    </location>
</feature>
<protein>
    <submittedName>
        <fullName evidence="6">GerMN domain-containing protein</fullName>
    </submittedName>
</protein>
<dbReference type="InterPro" id="IPR018910">
    <property type="entry name" value="LpqB_C"/>
</dbReference>
<keyword evidence="2" id="KW-0732">Signal</keyword>
<dbReference type="InterPro" id="IPR019606">
    <property type="entry name" value="GerMN"/>
</dbReference>